<gene>
    <name evidence="2" type="ORF">C7M84_002709</name>
</gene>
<evidence type="ECO:0000313" key="3">
    <source>
        <dbReference type="Proteomes" id="UP000283509"/>
    </source>
</evidence>
<organism evidence="2 3">
    <name type="scientific">Penaeus vannamei</name>
    <name type="common">Whiteleg shrimp</name>
    <name type="synonym">Litopenaeus vannamei</name>
    <dbReference type="NCBI Taxonomy" id="6689"/>
    <lineage>
        <taxon>Eukaryota</taxon>
        <taxon>Metazoa</taxon>
        <taxon>Ecdysozoa</taxon>
        <taxon>Arthropoda</taxon>
        <taxon>Crustacea</taxon>
        <taxon>Multicrustacea</taxon>
        <taxon>Malacostraca</taxon>
        <taxon>Eumalacostraca</taxon>
        <taxon>Eucarida</taxon>
        <taxon>Decapoda</taxon>
        <taxon>Dendrobranchiata</taxon>
        <taxon>Penaeoidea</taxon>
        <taxon>Penaeidae</taxon>
        <taxon>Penaeus</taxon>
    </lineage>
</organism>
<feature type="compositionally biased region" description="Polar residues" evidence="1">
    <location>
        <begin position="241"/>
        <end position="253"/>
    </location>
</feature>
<keyword evidence="3" id="KW-1185">Reference proteome</keyword>
<protein>
    <submittedName>
        <fullName evidence="2">Uncharacterized protein</fullName>
    </submittedName>
</protein>
<accession>A0A3R7QU89</accession>
<comment type="caution">
    <text evidence="2">The sequence shown here is derived from an EMBL/GenBank/DDBJ whole genome shotgun (WGS) entry which is preliminary data.</text>
</comment>
<proteinExistence type="predicted"/>
<dbReference type="Proteomes" id="UP000283509">
    <property type="component" value="Unassembled WGS sequence"/>
</dbReference>
<evidence type="ECO:0000313" key="2">
    <source>
        <dbReference type="EMBL" id="ROT78578.1"/>
    </source>
</evidence>
<evidence type="ECO:0000256" key="1">
    <source>
        <dbReference type="SAM" id="MobiDB-lite"/>
    </source>
</evidence>
<feature type="region of interest" description="Disordered" evidence="1">
    <location>
        <begin position="1"/>
        <end position="33"/>
    </location>
</feature>
<reference evidence="2 3" key="1">
    <citation type="submission" date="2018-04" db="EMBL/GenBank/DDBJ databases">
        <authorList>
            <person name="Zhang X."/>
            <person name="Yuan J."/>
            <person name="Li F."/>
            <person name="Xiang J."/>
        </authorList>
    </citation>
    <scope>NUCLEOTIDE SEQUENCE [LARGE SCALE GENOMIC DNA]</scope>
    <source>
        <tissue evidence="2">Muscle</tissue>
    </source>
</reference>
<dbReference type="EMBL" id="QCYY01001360">
    <property type="protein sequence ID" value="ROT78578.1"/>
    <property type="molecule type" value="Genomic_DNA"/>
</dbReference>
<dbReference type="AlphaFoldDB" id="A0A3R7QU89"/>
<feature type="compositionally biased region" description="Basic and acidic residues" evidence="1">
    <location>
        <begin position="196"/>
        <end position="210"/>
    </location>
</feature>
<reference evidence="2 3" key="2">
    <citation type="submission" date="2019-01" db="EMBL/GenBank/DDBJ databases">
        <title>The decoding of complex shrimp genome reveals the adaptation for benthos swimmer, frequently molting mechanism and breeding impact on genome.</title>
        <authorList>
            <person name="Sun Y."/>
            <person name="Gao Y."/>
            <person name="Yu Y."/>
        </authorList>
    </citation>
    <scope>NUCLEOTIDE SEQUENCE [LARGE SCALE GENOMIC DNA]</scope>
    <source>
        <tissue evidence="2">Muscle</tissue>
    </source>
</reference>
<feature type="region of interest" description="Disordered" evidence="1">
    <location>
        <begin position="134"/>
        <end position="154"/>
    </location>
</feature>
<feature type="region of interest" description="Disordered" evidence="1">
    <location>
        <begin position="196"/>
        <end position="319"/>
    </location>
</feature>
<name>A0A3R7QU89_PENVA</name>
<sequence length="371" mass="39909">MGTWGEGEEWGWGRGPSAEARGRGRQGGGGSGASSCAALTNLSHTNTNTRLSSSPSPSHLYCTLYTAIQPFVFHLFAFTSSCPFLLSSLLPGSLPALAEHSRSINDDHACGMRSGDKCCRNDALRSLIFPAQEATKRDPPAAAKEGCQEVGGGTPSECRSLSAAHARHSNEVIRVTSPTTEAFTFCTCYSSDGRRTPAIEGSGRARELRRPKGSRPVPAGVADTARGFLSAAEAEPDYRQRTQQPSFLLSRSQRGAPDDPSQQSQRHRRGLTSNLCSGDARTPSSSRHRRPATASLADDTDLGPDCMNSPRHSPLPSTAPRVFSDATSLSLLHLRTNTSPLFGCVCACQWLRCAQSRSIFSRRERMESHIC</sequence>